<dbReference type="Proteomes" id="UP000427769">
    <property type="component" value="Chromosome"/>
</dbReference>
<accession>A0A5K7YTF8</accession>
<dbReference type="EMBL" id="AP021875">
    <property type="protein sequence ID" value="BBO73132.1"/>
    <property type="molecule type" value="Genomic_DNA"/>
</dbReference>
<gene>
    <name evidence="1" type="ORF">DSCW_05490</name>
</gene>
<organism evidence="1 2">
    <name type="scientific">Desulfosarcina widdelii</name>
    <dbReference type="NCBI Taxonomy" id="947919"/>
    <lineage>
        <taxon>Bacteria</taxon>
        <taxon>Pseudomonadati</taxon>
        <taxon>Thermodesulfobacteriota</taxon>
        <taxon>Desulfobacteria</taxon>
        <taxon>Desulfobacterales</taxon>
        <taxon>Desulfosarcinaceae</taxon>
        <taxon>Desulfosarcina</taxon>
    </lineage>
</organism>
<dbReference type="KEGG" id="dwd:DSCW_05490"/>
<evidence type="ECO:0000313" key="1">
    <source>
        <dbReference type="EMBL" id="BBO73132.1"/>
    </source>
</evidence>
<dbReference type="AlphaFoldDB" id="A0A5K7YTF8"/>
<proteinExistence type="predicted"/>
<keyword evidence="2" id="KW-1185">Reference proteome</keyword>
<evidence type="ECO:0000313" key="2">
    <source>
        <dbReference type="Proteomes" id="UP000427769"/>
    </source>
</evidence>
<sequence length="56" mass="6452">MDRKRGFLPEDLDNITQIVRFSADPVRCDRPPTSRIGQATGIFRQAGQKFMILYKP</sequence>
<name>A0A5K7YTF8_9BACT</name>
<reference evidence="1 2" key="1">
    <citation type="submission" date="2019-11" db="EMBL/GenBank/DDBJ databases">
        <title>Comparative genomics of hydrocarbon-degrading Desulfosarcina strains.</title>
        <authorList>
            <person name="Watanabe M."/>
            <person name="Kojima H."/>
            <person name="Fukui M."/>
        </authorList>
    </citation>
    <scope>NUCLEOTIDE SEQUENCE [LARGE SCALE GENOMIC DNA]</scope>
    <source>
        <strain evidence="1 2">PP31</strain>
    </source>
</reference>
<protein>
    <submittedName>
        <fullName evidence="1">Uncharacterized protein</fullName>
    </submittedName>
</protein>